<proteinExistence type="predicted"/>
<protein>
    <submittedName>
        <fullName evidence="1">Uncharacterized protein</fullName>
    </submittedName>
</protein>
<name>A0ABD1YUF6_9MARC</name>
<evidence type="ECO:0000313" key="1">
    <source>
        <dbReference type="EMBL" id="KAL2634399.1"/>
    </source>
</evidence>
<organism evidence="1 2">
    <name type="scientific">Riccia fluitans</name>
    <dbReference type="NCBI Taxonomy" id="41844"/>
    <lineage>
        <taxon>Eukaryota</taxon>
        <taxon>Viridiplantae</taxon>
        <taxon>Streptophyta</taxon>
        <taxon>Embryophyta</taxon>
        <taxon>Marchantiophyta</taxon>
        <taxon>Marchantiopsida</taxon>
        <taxon>Marchantiidae</taxon>
        <taxon>Marchantiales</taxon>
        <taxon>Ricciaceae</taxon>
        <taxon>Riccia</taxon>
    </lineage>
</organism>
<sequence>MNPSSLSRSFLLSKGGGNEKVRRVAFETSRLLDGKQATQLQELGCSMTVWSGARVPVFEKGDKLLKTGFSSFLRGGLAAAVQQVSVRTRKKVSPSSCS</sequence>
<dbReference type="Proteomes" id="UP001605036">
    <property type="component" value="Unassembled WGS sequence"/>
</dbReference>
<dbReference type="EMBL" id="JBHFFA010000003">
    <property type="protein sequence ID" value="KAL2634399.1"/>
    <property type="molecule type" value="Genomic_DNA"/>
</dbReference>
<keyword evidence="2" id="KW-1185">Reference proteome</keyword>
<gene>
    <name evidence="1" type="ORF">R1flu_005878</name>
</gene>
<evidence type="ECO:0000313" key="2">
    <source>
        <dbReference type="Proteomes" id="UP001605036"/>
    </source>
</evidence>
<comment type="caution">
    <text evidence="1">The sequence shown here is derived from an EMBL/GenBank/DDBJ whole genome shotgun (WGS) entry which is preliminary data.</text>
</comment>
<accession>A0ABD1YUF6</accession>
<reference evidence="1 2" key="1">
    <citation type="submission" date="2024-09" db="EMBL/GenBank/DDBJ databases">
        <title>Chromosome-scale assembly of Riccia fluitans.</title>
        <authorList>
            <person name="Paukszto L."/>
            <person name="Sawicki J."/>
            <person name="Karawczyk K."/>
            <person name="Piernik-Szablinska J."/>
            <person name="Szczecinska M."/>
            <person name="Mazdziarz M."/>
        </authorList>
    </citation>
    <scope>NUCLEOTIDE SEQUENCE [LARGE SCALE GENOMIC DNA]</scope>
    <source>
        <strain evidence="1">Rf_01</strain>
        <tissue evidence="1">Aerial parts of the thallus</tissue>
    </source>
</reference>
<dbReference type="AlphaFoldDB" id="A0ABD1YUF6"/>